<accession>A0A285UY47</accession>
<keyword evidence="2" id="KW-1185">Reference proteome</keyword>
<evidence type="ECO:0000313" key="2">
    <source>
        <dbReference type="Proteomes" id="UP000219167"/>
    </source>
</evidence>
<sequence>MPKLVFSDFLTKFDAYAREVRENRTRCETRFAQVVHDRLIEALERHAGSCRQAVEIERLLLAETDEDAREALEDKLSFCVGDLESGGGGTYPWHLLDAIDPDPGCGGYIDPAARMPTYRPIPASMTVSDEHLCGLGAIIERIAADTGIRFTTYLYYDCIGPEGAADLDPEIYEKPLGSITYR</sequence>
<dbReference type="OrthoDB" id="8077877at2"/>
<dbReference type="RefSeq" id="WP_097142792.1">
    <property type="nucleotide sequence ID" value="NZ_OBQD01000024.1"/>
</dbReference>
<reference evidence="1 2" key="1">
    <citation type="submission" date="2017-08" db="EMBL/GenBank/DDBJ databases">
        <authorList>
            <person name="de Groot N.N."/>
        </authorList>
    </citation>
    <scope>NUCLEOTIDE SEQUENCE [LARGE SCALE GENOMIC DNA]</scope>
    <source>
        <strain evidence="1 2">JC85</strain>
    </source>
</reference>
<evidence type="ECO:0000313" key="1">
    <source>
        <dbReference type="EMBL" id="SOC46815.1"/>
    </source>
</evidence>
<dbReference type="AlphaFoldDB" id="A0A285UY47"/>
<organism evidence="1 2">
    <name type="scientific">Rhizobium subbaraonis</name>
    <dbReference type="NCBI Taxonomy" id="908946"/>
    <lineage>
        <taxon>Bacteria</taxon>
        <taxon>Pseudomonadati</taxon>
        <taxon>Pseudomonadota</taxon>
        <taxon>Alphaproteobacteria</taxon>
        <taxon>Hyphomicrobiales</taxon>
        <taxon>Rhizobiaceae</taxon>
        <taxon>Rhizobium/Agrobacterium group</taxon>
        <taxon>Rhizobium</taxon>
    </lineage>
</organism>
<protein>
    <submittedName>
        <fullName evidence="1">Uncharacterized protein</fullName>
    </submittedName>
</protein>
<name>A0A285UY47_9HYPH</name>
<dbReference type="EMBL" id="OBQD01000024">
    <property type="protein sequence ID" value="SOC46815.1"/>
    <property type="molecule type" value="Genomic_DNA"/>
</dbReference>
<proteinExistence type="predicted"/>
<gene>
    <name evidence="1" type="ORF">SAMN05892877_12457</name>
</gene>
<dbReference type="Proteomes" id="UP000219167">
    <property type="component" value="Unassembled WGS sequence"/>
</dbReference>